<feature type="chain" id="PRO_5046200545" description="Tetratricopeptide repeat protein" evidence="1">
    <location>
        <begin position="29"/>
        <end position="342"/>
    </location>
</feature>
<evidence type="ECO:0008006" key="4">
    <source>
        <dbReference type="Google" id="ProtNLM"/>
    </source>
</evidence>
<gene>
    <name evidence="2" type="ORF">ABFZ84_07905</name>
</gene>
<comment type="caution">
    <text evidence="2">The sequence shown here is derived from an EMBL/GenBank/DDBJ whole genome shotgun (WGS) entry which is preliminary data.</text>
</comment>
<keyword evidence="3" id="KW-1185">Reference proteome</keyword>
<feature type="signal peptide" evidence="1">
    <location>
        <begin position="1"/>
        <end position="28"/>
    </location>
</feature>
<dbReference type="EMBL" id="JBEHZE010000001">
    <property type="protein sequence ID" value="MEX6633472.1"/>
    <property type="molecule type" value="Genomic_DNA"/>
</dbReference>
<dbReference type="Proteomes" id="UP001560685">
    <property type="component" value="Unassembled WGS sequence"/>
</dbReference>
<accession>A0ABV3Z3V0</accession>
<evidence type="ECO:0000313" key="2">
    <source>
        <dbReference type="EMBL" id="MEX6633472.1"/>
    </source>
</evidence>
<dbReference type="RefSeq" id="WP_369313434.1">
    <property type="nucleotide sequence ID" value="NZ_JBEHZE010000001.1"/>
</dbReference>
<dbReference type="Gene3D" id="1.25.40.10">
    <property type="entry name" value="Tetratricopeptide repeat domain"/>
    <property type="match status" value="1"/>
</dbReference>
<dbReference type="SUPFAM" id="SSF48452">
    <property type="entry name" value="TPR-like"/>
    <property type="match status" value="1"/>
</dbReference>
<keyword evidence="1" id="KW-0732">Signal</keyword>
<dbReference type="InterPro" id="IPR011990">
    <property type="entry name" value="TPR-like_helical_dom_sf"/>
</dbReference>
<evidence type="ECO:0000256" key="1">
    <source>
        <dbReference type="SAM" id="SignalP"/>
    </source>
</evidence>
<reference evidence="2 3" key="1">
    <citation type="submission" date="2024-05" db="EMBL/GenBank/DDBJ databases">
        <title>Three bacterial strains, DH-69, EH-24, and ECK-19 isolated from coastal sediments.</title>
        <authorList>
            <person name="Ye Y.-Q."/>
            <person name="Du Z.-J."/>
        </authorList>
    </citation>
    <scope>NUCLEOTIDE SEQUENCE [LARGE SCALE GENOMIC DNA]</scope>
    <source>
        <strain evidence="2 3">ECK-19</strain>
    </source>
</reference>
<evidence type="ECO:0000313" key="3">
    <source>
        <dbReference type="Proteomes" id="UP001560685"/>
    </source>
</evidence>
<proteinExistence type="predicted"/>
<name>A0ABV3Z3V0_9PROT</name>
<protein>
    <recommendedName>
        <fullName evidence="4">Tetratricopeptide repeat protein</fullName>
    </recommendedName>
</protein>
<organism evidence="2 3">
    <name type="scientific">Hyphococcus lacteus</name>
    <dbReference type="NCBI Taxonomy" id="3143536"/>
    <lineage>
        <taxon>Bacteria</taxon>
        <taxon>Pseudomonadati</taxon>
        <taxon>Pseudomonadota</taxon>
        <taxon>Alphaproteobacteria</taxon>
        <taxon>Parvularculales</taxon>
        <taxon>Parvularculaceae</taxon>
        <taxon>Hyphococcus</taxon>
    </lineage>
</organism>
<sequence>MKSLLRAKSHLLAAALLAAPFVMGNAFAAGGIGLEDVQVGERDLQTRIALICEGPCSIEKRADQQFFLRGVSSDMSLDLTDRSKNLDGFELIPEISGSLMSVNPARLIEYANAKPCVISERAATCIDLFFADAKPRSAQIATPVLNASVPSVEKPVLRESAPERLSRFSALAPPERLTPPTGARLASVQPVQQPPVPALREQQVVSRPLQAQAAHRQLQTTPRAPAQPFNYTDRVKALLGKNLSQGYCASAKASLQSDAWALESMVDVGLCEAAAGNAELAETMLSRLLEYTPDNYEAHVGRALIALQAGEKSIARRYFQDALDAPPPIEESTRIVEAMRAL</sequence>